<dbReference type="InterPro" id="IPR046960">
    <property type="entry name" value="PPR_At4g14850-like_plant"/>
</dbReference>
<protein>
    <recommendedName>
        <fullName evidence="5">Pentacotripeptide-repeat region of PRORP domain-containing protein</fullName>
    </recommendedName>
</protein>
<proteinExistence type="predicted"/>
<evidence type="ECO:0000313" key="4">
    <source>
        <dbReference type="Proteomes" id="UP000001514"/>
    </source>
</evidence>
<dbReference type="GO" id="GO:0009451">
    <property type="term" value="P:RNA modification"/>
    <property type="evidence" value="ECO:0007669"/>
    <property type="project" value="InterPro"/>
</dbReference>
<accession>D8RTL6</accession>
<evidence type="ECO:0000256" key="2">
    <source>
        <dbReference type="PROSITE-ProRule" id="PRU00708"/>
    </source>
</evidence>
<dbReference type="GO" id="GO:0003723">
    <property type="term" value="F:RNA binding"/>
    <property type="evidence" value="ECO:0007669"/>
    <property type="project" value="InterPro"/>
</dbReference>
<dbReference type="Gene3D" id="1.25.40.10">
    <property type="entry name" value="Tetratricopeptide repeat domain"/>
    <property type="match status" value="3"/>
</dbReference>
<dbReference type="FunFam" id="1.25.40.10:FF:000031">
    <property type="entry name" value="Pentatricopeptide repeat-containing protein mitochondrial"/>
    <property type="match status" value="1"/>
</dbReference>
<evidence type="ECO:0008006" key="5">
    <source>
        <dbReference type="Google" id="ProtNLM"/>
    </source>
</evidence>
<dbReference type="NCBIfam" id="TIGR00756">
    <property type="entry name" value="PPR"/>
    <property type="match status" value="3"/>
</dbReference>
<dbReference type="HOGENOM" id="CLU_002706_0_0_1"/>
<keyword evidence="4" id="KW-1185">Reference proteome</keyword>
<name>D8RTL6_SELML</name>
<dbReference type="OMA" id="EITCISV"/>
<dbReference type="FunFam" id="1.25.40.10:FF:000090">
    <property type="entry name" value="Pentatricopeptide repeat-containing protein, chloroplastic"/>
    <property type="match status" value="1"/>
</dbReference>
<dbReference type="Gramene" id="EFJ24697">
    <property type="protein sequence ID" value="EFJ24697"/>
    <property type="gene ID" value="SELMODRAFT_100938"/>
</dbReference>
<organism evidence="4">
    <name type="scientific">Selaginella moellendorffii</name>
    <name type="common">Spikemoss</name>
    <dbReference type="NCBI Taxonomy" id="88036"/>
    <lineage>
        <taxon>Eukaryota</taxon>
        <taxon>Viridiplantae</taxon>
        <taxon>Streptophyta</taxon>
        <taxon>Embryophyta</taxon>
        <taxon>Tracheophyta</taxon>
        <taxon>Lycopodiopsida</taxon>
        <taxon>Selaginellales</taxon>
        <taxon>Selaginellaceae</taxon>
        <taxon>Selaginella</taxon>
    </lineage>
</organism>
<dbReference type="AlphaFoldDB" id="D8RTL6"/>
<reference evidence="3 4" key="1">
    <citation type="journal article" date="2011" name="Science">
        <title>The Selaginella genome identifies genetic changes associated with the evolution of vascular plants.</title>
        <authorList>
            <person name="Banks J.A."/>
            <person name="Nishiyama T."/>
            <person name="Hasebe M."/>
            <person name="Bowman J.L."/>
            <person name="Gribskov M."/>
            <person name="dePamphilis C."/>
            <person name="Albert V.A."/>
            <person name="Aono N."/>
            <person name="Aoyama T."/>
            <person name="Ambrose B.A."/>
            <person name="Ashton N.W."/>
            <person name="Axtell M.J."/>
            <person name="Barker E."/>
            <person name="Barker M.S."/>
            <person name="Bennetzen J.L."/>
            <person name="Bonawitz N.D."/>
            <person name="Chapple C."/>
            <person name="Cheng C."/>
            <person name="Correa L.G."/>
            <person name="Dacre M."/>
            <person name="DeBarry J."/>
            <person name="Dreyer I."/>
            <person name="Elias M."/>
            <person name="Engstrom E.M."/>
            <person name="Estelle M."/>
            <person name="Feng L."/>
            <person name="Finet C."/>
            <person name="Floyd S.K."/>
            <person name="Frommer W.B."/>
            <person name="Fujita T."/>
            <person name="Gramzow L."/>
            <person name="Gutensohn M."/>
            <person name="Harholt J."/>
            <person name="Hattori M."/>
            <person name="Heyl A."/>
            <person name="Hirai T."/>
            <person name="Hiwatashi Y."/>
            <person name="Ishikawa M."/>
            <person name="Iwata M."/>
            <person name="Karol K.G."/>
            <person name="Koehler B."/>
            <person name="Kolukisaoglu U."/>
            <person name="Kubo M."/>
            <person name="Kurata T."/>
            <person name="Lalonde S."/>
            <person name="Li K."/>
            <person name="Li Y."/>
            <person name="Litt A."/>
            <person name="Lyons E."/>
            <person name="Manning G."/>
            <person name="Maruyama T."/>
            <person name="Michael T.P."/>
            <person name="Mikami K."/>
            <person name="Miyazaki S."/>
            <person name="Morinaga S."/>
            <person name="Murata T."/>
            <person name="Mueller-Roeber B."/>
            <person name="Nelson D.R."/>
            <person name="Obara M."/>
            <person name="Oguri Y."/>
            <person name="Olmstead R.G."/>
            <person name="Onodera N."/>
            <person name="Petersen B.L."/>
            <person name="Pils B."/>
            <person name="Prigge M."/>
            <person name="Rensing S.A."/>
            <person name="Riano-Pachon D.M."/>
            <person name="Roberts A.W."/>
            <person name="Sato Y."/>
            <person name="Scheller H.V."/>
            <person name="Schulz B."/>
            <person name="Schulz C."/>
            <person name="Shakirov E.V."/>
            <person name="Shibagaki N."/>
            <person name="Shinohara N."/>
            <person name="Shippen D.E."/>
            <person name="Soerensen I."/>
            <person name="Sotooka R."/>
            <person name="Sugimoto N."/>
            <person name="Sugita M."/>
            <person name="Sumikawa N."/>
            <person name="Tanurdzic M."/>
            <person name="Theissen G."/>
            <person name="Ulvskov P."/>
            <person name="Wakazuki S."/>
            <person name="Weng J.K."/>
            <person name="Willats W.W."/>
            <person name="Wipf D."/>
            <person name="Wolf P.G."/>
            <person name="Yang L."/>
            <person name="Zimmer A.D."/>
            <person name="Zhu Q."/>
            <person name="Mitros T."/>
            <person name="Hellsten U."/>
            <person name="Loque D."/>
            <person name="Otillar R."/>
            <person name="Salamov A."/>
            <person name="Schmutz J."/>
            <person name="Shapiro H."/>
            <person name="Lindquist E."/>
            <person name="Lucas S."/>
            <person name="Rokhsar D."/>
            <person name="Grigoriev I.V."/>
        </authorList>
    </citation>
    <scope>NUCLEOTIDE SEQUENCE [LARGE SCALE GENOMIC DNA]</scope>
</reference>
<dbReference type="Pfam" id="PF01535">
    <property type="entry name" value="PPR"/>
    <property type="match status" value="2"/>
</dbReference>
<dbReference type="PANTHER" id="PTHR47926">
    <property type="entry name" value="PENTATRICOPEPTIDE REPEAT-CONTAINING PROTEIN"/>
    <property type="match status" value="1"/>
</dbReference>
<dbReference type="FunCoup" id="D8RTL6">
    <property type="interactions" value="748"/>
</dbReference>
<dbReference type="eggNOG" id="KOG4197">
    <property type="taxonomic scope" value="Eukaryota"/>
</dbReference>
<evidence type="ECO:0000313" key="3">
    <source>
        <dbReference type="EMBL" id="EFJ24697.1"/>
    </source>
</evidence>
<feature type="repeat" description="PPR" evidence="2">
    <location>
        <begin position="227"/>
        <end position="261"/>
    </location>
</feature>
<dbReference type="InterPro" id="IPR002885">
    <property type="entry name" value="PPR_rpt"/>
</dbReference>
<sequence length="382" mass="42033">MYGRCRSVIHARQAFDRIENKSVISWNSIITAYAQNGHSKEALGMFCAMDPEGVKPNRVTFLAALDACSIETEQSSNLGREIHFRIIESGLESEETIANSLVNMYAKCGRFDQALRLFQKFLPGTVVSWTAMITANAHWGHGRSSIRLFGEMDLEGIAPDEITCISVLDACARERDLDWGREIHSRAKAMGFDRSSSVVGSALVSFYGRCGNLKEAKQAFSMAARRDVISWTAMVSAFAHHGWGEEALEIFHAMILDGVLPNSVTLLSVLAACSHSGLLKTAREKFVSMGNDFGIHPLSDHYDCLVDSLGRAGRIGSVEEMLEFMPFHPGAVVWMSYLSASKVLGDLVRGERAAKMLLDLDPGNCAAYLVVSNMYVSTENEE</sequence>
<dbReference type="Pfam" id="PF13041">
    <property type="entry name" value="PPR_2"/>
    <property type="match status" value="2"/>
</dbReference>
<dbReference type="KEGG" id="smo:SELMODRAFT_100938"/>
<dbReference type="PANTHER" id="PTHR47926:SF533">
    <property type="entry name" value="DYW DOMAIN-CONTAINING PROTEIN"/>
    <property type="match status" value="1"/>
</dbReference>
<dbReference type="InterPro" id="IPR011990">
    <property type="entry name" value="TPR-like_helical_dom_sf"/>
</dbReference>
<feature type="repeat" description="PPR" evidence="2">
    <location>
        <begin position="22"/>
        <end position="56"/>
    </location>
</feature>
<dbReference type="PROSITE" id="PS51375">
    <property type="entry name" value="PPR"/>
    <property type="match status" value="3"/>
</dbReference>
<gene>
    <name evidence="3" type="ORF">SELMODRAFT_100938</name>
</gene>
<dbReference type="Proteomes" id="UP000001514">
    <property type="component" value="Unassembled WGS sequence"/>
</dbReference>
<keyword evidence="1" id="KW-0677">Repeat</keyword>
<dbReference type="InParanoid" id="D8RTL6"/>
<feature type="repeat" description="PPR" evidence="2">
    <location>
        <begin position="125"/>
        <end position="159"/>
    </location>
</feature>
<evidence type="ECO:0000256" key="1">
    <source>
        <dbReference type="ARBA" id="ARBA00022737"/>
    </source>
</evidence>
<dbReference type="EMBL" id="GL377589">
    <property type="protein sequence ID" value="EFJ24697.1"/>
    <property type="molecule type" value="Genomic_DNA"/>
</dbReference>